<comment type="caution">
    <text evidence="6">The sequence shown here is derived from an EMBL/GenBank/DDBJ whole genome shotgun (WGS) entry which is preliminary data.</text>
</comment>
<evidence type="ECO:0000256" key="3">
    <source>
        <dbReference type="ARBA" id="ARBA00022989"/>
    </source>
</evidence>
<comment type="subcellular location">
    <subcellularLocation>
        <location evidence="1">Cell membrane</location>
        <topology evidence="1">Multi-pass membrane protein</topology>
    </subcellularLocation>
</comment>
<dbReference type="EMBL" id="VDHJ01000003">
    <property type="protein sequence ID" value="TNL99203.1"/>
    <property type="molecule type" value="Genomic_DNA"/>
</dbReference>
<gene>
    <name evidence="6" type="ORF">FHE74_02275</name>
</gene>
<evidence type="ECO:0000256" key="4">
    <source>
        <dbReference type="ARBA" id="ARBA00023136"/>
    </source>
</evidence>
<evidence type="ECO:0000313" key="7">
    <source>
        <dbReference type="Proteomes" id="UP000312032"/>
    </source>
</evidence>
<dbReference type="InterPro" id="IPR021449">
    <property type="entry name" value="DUF3099"/>
</dbReference>
<protein>
    <submittedName>
        <fullName evidence="6">DUF3099 domain-containing protein</fullName>
    </submittedName>
</protein>
<dbReference type="OrthoDB" id="5188998at2"/>
<feature type="transmembrane region" description="Helical" evidence="5">
    <location>
        <begin position="66"/>
        <end position="87"/>
    </location>
</feature>
<dbReference type="InterPro" id="IPR036640">
    <property type="entry name" value="ABC1_TM_sf"/>
</dbReference>
<keyword evidence="4 5" id="KW-0472">Membrane</keyword>
<keyword evidence="3 5" id="KW-1133">Transmembrane helix</keyword>
<dbReference type="Proteomes" id="UP000312032">
    <property type="component" value="Unassembled WGS sequence"/>
</dbReference>
<evidence type="ECO:0000256" key="5">
    <source>
        <dbReference type="SAM" id="Phobius"/>
    </source>
</evidence>
<dbReference type="SUPFAM" id="SSF90123">
    <property type="entry name" value="ABC transporter transmembrane region"/>
    <property type="match status" value="1"/>
</dbReference>
<reference evidence="6 7" key="1">
    <citation type="submission" date="2019-06" db="EMBL/GenBank/DDBJ databases">
        <authorList>
            <person name="Li J."/>
        </authorList>
    </citation>
    <scope>NUCLEOTIDE SEQUENCE [LARGE SCALE GENOMIC DNA]</scope>
    <source>
        <strain evidence="6 7">LMG 28165</strain>
    </source>
</reference>
<dbReference type="GO" id="GO:0005886">
    <property type="term" value="C:plasma membrane"/>
    <property type="evidence" value="ECO:0007669"/>
    <property type="project" value="UniProtKB-SubCell"/>
</dbReference>
<evidence type="ECO:0000313" key="6">
    <source>
        <dbReference type="EMBL" id="TNL99203.1"/>
    </source>
</evidence>
<proteinExistence type="predicted"/>
<feature type="transmembrane region" description="Helical" evidence="5">
    <location>
        <begin position="40"/>
        <end position="60"/>
    </location>
</feature>
<name>A0A5C4U547_9CORY</name>
<evidence type="ECO:0000256" key="2">
    <source>
        <dbReference type="ARBA" id="ARBA00022692"/>
    </source>
</evidence>
<sequence>MSGHQQDRRRLRSWRRWLLKPELITSARRTPYQNRRRREVIYASIQLARIPFLILTFVSLLVWHNWWLTMLFLIISVPLPGIAVVLANEKGQKRTKQQRNVYKPALARKMQLEAERAAALNATAPKPLTIDHEEPEQP</sequence>
<organism evidence="6 7">
    <name type="scientific">Corynebacterium tapiri</name>
    <dbReference type="NCBI Taxonomy" id="1448266"/>
    <lineage>
        <taxon>Bacteria</taxon>
        <taxon>Bacillati</taxon>
        <taxon>Actinomycetota</taxon>
        <taxon>Actinomycetes</taxon>
        <taxon>Mycobacteriales</taxon>
        <taxon>Corynebacteriaceae</taxon>
        <taxon>Corynebacterium</taxon>
    </lineage>
</organism>
<dbReference type="AlphaFoldDB" id="A0A5C4U547"/>
<dbReference type="Pfam" id="PF11298">
    <property type="entry name" value="DUF3099"/>
    <property type="match status" value="1"/>
</dbReference>
<dbReference type="RefSeq" id="WP_139464809.1">
    <property type="nucleotide sequence ID" value="NZ_VDHJ01000003.1"/>
</dbReference>
<keyword evidence="2 5" id="KW-0812">Transmembrane</keyword>
<dbReference type="GO" id="GO:0005524">
    <property type="term" value="F:ATP binding"/>
    <property type="evidence" value="ECO:0007669"/>
    <property type="project" value="InterPro"/>
</dbReference>
<keyword evidence="7" id="KW-1185">Reference proteome</keyword>
<accession>A0A5C4U547</accession>
<evidence type="ECO:0000256" key="1">
    <source>
        <dbReference type="ARBA" id="ARBA00004651"/>
    </source>
</evidence>